<reference evidence="2" key="1">
    <citation type="journal article" date="2019" name="Int. J. Syst. Evol. Microbiol.">
        <title>The Global Catalogue of Microorganisms (GCM) 10K type strain sequencing project: providing services to taxonomists for standard genome sequencing and annotation.</title>
        <authorList>
            <consortium name="The Broad Institute Genomics Platform"/>
            <consortium name="The Broad Institute Genome Sequencing Center for Infectious Disease"/>
            <person name="Wu L."/>
            <person name="Ma J."/>
        </authorList>
    </citation>
    <scope>NUCLEOTIDE SEQUENCE [LARGE SCALE GENOMIC DNA]</scope>
    <source>
        <strain evidence="2">WYCCWR 12678</strain>
    </source>
</reference>
<name>A0ABV9Q038_9BACL</name>
<keyword evidence="1" id="KW-0808">Transferase</keyword>
<dbReference type="GO" id="GO:0008168">
    <property type="term" value="F:methyltransferase activity"/>
    <property type="evidence" value="ECO:0007669"/>
    <property type="project" value="UniProtKB-KW"/>
</dbReference>
<dbReference type="Proteomes" id="UP001596002">
    <property type="component" value="Unassembled WGS sequence"/>
</dbReference>
<dbReference type="SUPFAM" id="SSF53335">
    <property type="entry name" value="S-adenosyl-L-methionine-dependent methyltransferases"/>
    <property type="match status" value="1"/>
</dbReference>
<keyword evidence="1" id="KW-0489">Methyltransferase</keyword>
<accession>A0ABV9Q038</accession>
<proteinExistence type="predicted"/>
<dbReference type="EMBL" id="JBHSHC010000052">
    <property type="protein sequence ID" value="MFC4767268.1"/>
    <property type="molecule type" value="Genomic_DNA"/>
</dbReference>
<dbReference type="GO" id="GO:0032259">
    <property type="term" value="P:methylation"/>
    <property type="evidence" value="ECO:0007669"/>
    <property type="project" value="UniProtKB-KW"/>
</dbReference>
<dbReference type="InterPro" id="IPR029063">
    <property type="entry name" value="SAM-dependent_MTases_sf"/>
</dbReference>
<comment type="caution">
    <text evidence="1">The sequence shown here is derived from an EMBL/GenBank/DDBJ whole genome shotgun (WGS) entry which is preliminary data.</text>
</comment>
<sequence>MDDRKKEEAVREMARVLKPGGIMGLTFDYGEGIGVSASYNPESPDELHSPIDRLERIQRLLIEPSGLRVYGNQELYEKRPFEVDEDVIREYELYNIRAAKEFDINQYFKLLDYKTCFVTPYANYTAFSLFLKKPYG</sequence>
<dbReference type="EC" id="2.1.-.-" evidence="1"/>
<gene>
    <name evidence="1" type="ORF">ACFO8Q_07820</name>
</gene>
<dbReference type="Gene3D" id="3.40.50.150">
    <property type="entry name" value="Vaccinia Virus protein VP39"/>
    <property type="match status" value="1"/>
</dbReference>
<keyword evidence="2" id="KW-1185">Reference proteome</keyword>
<evidence type="ECO:0000313" key="1">
    <source>
        <dbReference type="EMBL" id="MFC4767268.1"/>
    </source>
</evidence>
<evidence type="ECO:0000313" key="2">
    <source>
        <dbReference type="Proteomes" id="UP001596002"/>
    </source>
</evidence>
<protein>
    <submittedName>
        <fullName evidence="1">Class I SAM-dependent methyltransferase</fullName>
        <ecNumber evidence="1">2.1.-.-</ecNumber>
    </submittedName>
</protein>
<organism evidence="1 2">
    <name type="scientific">Effusibacillus consociatus</name>
    <dbReference type="NCBI Taxonomy" id="1117041"/>
    <lineage>
        <taxon>Bacteria</taxon>
        <taxon>Bacillati</taxon>
        <taxon>Bacillota</taxon>
        <taxon>Bacilli</taxon>
        <taxon>Bacillales</taxon>
        <taxon>Alicyclobacillaceae</taxon>
        <taxon>Effusibacillus</taxon>
    </lineage>
</organism>